<dbReference type="Pfam" id="PF00589">
    <property type="entry name" value="Phage_integrase"/>
    <property type="match status" value="1"/>
</dbReference>
<dbReference type="InterPro" id="IPR004107">
    <property type="entry name" value="Integrase_SAM-like_N"/>
</dbReference>
<keyword evidence="2" id="KW-0229">DNA integration</keyword>
<dbReference type="PANTHER" id="PTHR30349">
    <property type="entry name" value="PHAGE INTEGRASE-RELATED"/>
    <property type="match status" value="1"/>
</dbReference>
<dbReference type="InterPro" id="IPR010998">
    <property type="entry name" value="Integrase_recombinase_N"/>
</dbReference>
<comment type="caution">
    <text evidence="8">The sequence shown here is derived from an EMBL/GenBank/DDBJ whole genome shotgun (WGS) entry which is preliminary data.</text>
</comment>
<keyword evidence="4" id="KW-0233">DNA recombination</keyword>
<dbReference type="SUPFAM" id="SSF56349">
    <property type="entry name" value="DNA breaking-rejoining enzymes"/>
    <property type="match status" value="1"/>
</dbReference>
<feature type="domain" description="Core-binding (CB)" evidence="7">
    <location>
        <begin position="1"/>
        <end position="75"/>
    </location>
</feature>
<dbReference type="EMBL" id="RWGX01000002">
    <property type="protein sequence ID" value="RVU89476.1"/>
    <property type="molecule type" value="Genomic_DNA"/>
</dbReference>
<dbReference type="Gene3D" id="1.10.150.130">
    <property type="match status" value="1"/>
</dbReference>
<dbReference type="CDD" id="cd00397">
    <property type="entry name" value="DNA_BRE_C"/>
    <property type="match status" value="1"/>
</dbReference>
<evidence type="ECO:0000256" key="5">
    <source>
        <dbReference type="PROSITE-ProRule" id="PRU01248"/>
    </source>
</evidence>
<dbReference type="AlphaFoldDB" id="A0AA94F229"/>
<dbReference type="GO" id="GO:0006310">
    <property type="term" value="P:DNA recombination"/>
    <property type="evidence" value="ECO:0007669"/>
    <property type="project" value="UniProtKB-KW"/>
</dbReference>
<dbReference type="PANTHER" id="PTHR30349:SF41">
    <property type="entry name" value="INTEGRASE_RECOMBINASE PROTEIN MJ0367-RELATED"/>
    <property type="match status" value="1"/>
</dbReference>
<name>A0AA94F229_9FLAO</name>
<evidence type="ECO:0000256" key="2">
    <source>
        <dbReference type="ARBA" id="ARBA00022908"/>
    </source>
</evidence>
<evidence type="ECO:0000259" key="6">
    <source>
        <dbReference type="PROSITE" id="PS51898"/>
    </source>
</evidence>
<dbReference type="InterPro" id="IPR013762">
    <property type="entry name" value="Integrase-like_cat_sf"/>
</dbReference>
<dbReference type="InterPro" id="IPR002104">
    <property type="entry name" value="Integrase_catalytic"/>
</dbReference>
<comment type="similarity">
    <text evidence="1">Belongs to the 'phage' integrase family.</text>
</comment>
<reference evidence="8" key="1">
    <citation type="submission" date="2018-12" db="EMBL/GenBank/DDBJ databases">
        <title>Draft genome sequence of Flaovobacterium columnare BGFS27 isolated from channel catfish in Alabama.</title>
        <authorList>
            <person name="Cai W."/>
            <person name="Arias C."/>
        </authorList>
    </citation>
    <scope>NUCLEOTIDE SEQUENCE [LARGE SCALE GENOMIC DNA]</scope>
    <source>
        <strain evidence="8">BGFS27</strain>
    </source>
</reference>
<evidence type="ECO:0000259" key="7">
    <source>
        <dbReference type="PROSITE" id="PS51900"/>
    </source>
</evidence>
<evidence type="ECO:0000313" key="8">
    <source>
        <dbReference type="EMBL" id="RVU89476.1"/>
    </source>
</evidence>
<keyword evidence="3 5" id="KW-0238">DNA-binding</keyword>
<accession>A0AA94F229</accession>
<evidence type="ECO:0000256" key="4">
    <source>
        <dbReference type="ARBA" id="ARBA00023172"/>
    </source>
</evidence>
<evidence type="ECO:0000256" key="3">
    <source>
        <dbReference type="ARBA" id="ARBA00023125"/>
    </source>
</evidence>
<dbReference type="Pfam" id="PF13495">
    <property type="entry name" value="Phage_int_SAM_4"/>
    <property type="match status" value="1"/>
</dbReference>
<dbReference type="InterPro" id="IPR050090">
    <property type="entry name" value="Tyrosine_recombinase_XerCD"/>
</dbReference>
<dbReference type="GO" id="GO:0003677">
    <property type="term" value="F:DNA binding"/>
    <property type="evidence" value="ECO:0007669"/>
    <property type="project" value="UniProtKB-UniRule"/>
</dbReference>
<organism evidence="8">
    <name type="scientific">Flavobacterium columnare</name>
    <dbReference type="NCBI Taxonomy" id="996"/>
    <lineage>
        <taxon>Bacteria</taxon>
        <taxon>Pseudomonadati</taxon>
        <taxon>Bacteroidota</taxon>
        <taxon>Flavobacteriia</taxon>
        <taxon>Flavobacteriales</taxon>
        <taxon>Flavobacteriaceae</taxon>
        <taxon>Flavobacterium</taxon>
    </lineage>
</organism>
<gene>
    <name evidence="8" type="ORF">EJB19_01135</name>
</gene>
<feature type="domain" description="Tyr recombinase" evidence="6">
    <location>
        <begin position="98"/>
        <end position="291"/>
    </location>
</feature>
<dbReference type="PROSITE" id="PS51898">
    <property type="entry name" value="TYR_RECOMBINASE"/>
    <property type="match status" value="1"/>
</dbReference>
<dbReference type="InterPro" id="IPR044068">
    <property type="entry name" value="CB"/>
</dbReference>
<evidence type="ECO:0008006" key="9">
    <source>
        <dbReference type="Google" id="ProtNLM"/>
    </source>
</evidence>
<dbReference type="GO" id="GO:0015074">
    <property type="term" value="P:DNA integration"/>
    <property type="evidence" value="ECO:0007669"/>
    <property type="project" value="UniProtKB-KW"/>
</dbReference>
<evidence type="ECO:0000256" key="1">
    <source>
        <dbReference type="ARBA" id="ARBA00008857"/>
    </source>
</evidence>
<dbReference type="PROSITE" id="PS51900">
    <property type="entry name" value="CB"/>
    <property type="match status" value="1"/>
</dbReference>
<dbReference type="RefSeq" id="WP_127821639.1">
    <property type="nucleotide sequence ID" value="NZ_RWGX02000005.1"/>
</dbReference>
<dbReference type="InterPro" id="IPR011010">
    <property type="entry name" value="DNA_brk_join_enz"/>
</dbReference>
<proteinExistence type="inferred from homology"/>
<sequence length="297" mass="35536">MTLRNYLEKKYSKSTLNSNLFLIKRFTDYYQNKAPKATFKEVLHYIEHLRKNYNLHPKTLRHCLYGVKIYFNYLLETGQRKDHPCSELFLKDKIDKQIQVDTLYNQETLEKFFETYQIRKKKYLENRNKIIISLLIYQALTVKEIAELEIQNINLEKCEIFIKASEELTAKSPQSRTLPLQAKQILLIYNYLEKDRIKLLQYNHKKETETSFILGQYGEKINPHTISKMINEQKPKNEQIQPMKIRQSVIANLLKKENDTRIVQVFSGHRRASTTIQYKQTELEQLQQAVNQYHPIK</sequence>
<dbReference type="Gene3D" id="1.10.443.10">
    <property type="entry name" value="Intergrase catalytic core"/>
    <property type="match status" value="1"/>
</dbReference>
<protein>
    <recommendedName>
        <fullName evidence="9">Integrase</fullName>
    </recommendedName>
</protein>